<feature type="domain" description="Inosine/uridine-preferring nucleoside hydrolase" evidence="1">
    <location>
        <begin position="1"/>
        <end position="239"/>
    </location>
</feature>
<proteinExistence type="predicted"/>
<dbReference type="Pfam" id="PF01156">
    <property type="entry name" value="IU_nuc_hydro"/>
    <property type="match status" value="1"/>
</dbReference>
<evidence type="ECO:0000259" key="1">
    <source>
        <dbReference type="Pfam" id="PF01156"/>
    </source>
</evidence>
<dbReference type="SUPFAM" id="SSF53590">
    <property type="entry name" value="Nucleoside hydrolase"/>
    <property type="match status" value="1"/>
</dbReference>
<dbReference type="Gene3D" id="3.90.245.10">
    <property type="entry name" value="Ribonucleoside hydrolase-like"/>
    <property type="match status" value="1"/>
</dbReference>
<name>R7ZQT7_9BACT</name>
<accession>R7ZQT7</accession>
<organism evidence="2 3">
    <name type="scientific">Lunatimonas lonarensis</name>
    <dbReference type="NCBI Taxonomy" id="1232681"/>
    <lineage>
        <taxon>Bacteria</taxon>
        <taxon>Pseudomonadati</taxon>
        <taxon>Bacteroidota</taxon>
        <taxon>Cytophagia</taxon>
        <taxon>Cytophagales</taxon>
        <taxon>Cyclobacteriaceae</taxon>
    </lineage>
</organism>
<dbReference type="AlphaFoldDB" id="R7ZQT7"/>
<reference evidence="2 3" key="1">
    <citation type="submission" date="2013-02" db="EMBL/GenBank/DDBJ databases">
        <title>A novel strain isolated from Lonar lake, Maharashtra, India.</title>
        <authorList>
            <person name="Singh A."/>
        </authorList>
    </citation>
    <scope>NUCLEOTIDE SEQUENCE [LARGE SCALE GENOMIC DNA]</scope>
    <source>
        <strain evidence="2 3">AK24</strain>
    </source>
</reference>
<dbReference type="InterPro" id="IPR001910">
    <property type="entry name" value="Inosine/uridine_hydrolase_dom"/>
</dbReference>
<protein>
    <submittedName>
        <fullName evidence="2">Putative nucleoside hydrolase</fullName>
    </submittedName>
</protein>
<evidence type="ECO:0000313" key="2">
    <source>
        <dbReference type="EMBL" id="EON76486.1"/>
    </source>
</evidence>
<dbReference type="PANTHER" id="PTHR43264">
    <property type="match status" value="1"/>
</dbReference>
<comment type="caution">
    <text evidence="2">The sequence shown here is derived from an EMBL/GenBank/DDBJ whole genome shotgun (WGS) entry which is preliminary data.</text>
</comment>
<dbReference type="PATRIC" id="fig|1288963.3.peg.2927"/>
<gene>
    <name evidence="2" type="ORF">ADIS_2936</name>
</gene>
<sequence length="298" mass="33064">MILDTDMDSDVDDVGALAMLHTLADHGRIDLLGVIVTSDDPYAPACTDALNQYFGRPKIPIGVEKGIQLTPISRYTQAIAEEFPSRIKDYEDADHAVWLYRKLLSESPDSSVIVITIGHLTNFAALLRSSPDSLSSLSGADLAHKKIKLWSCMGGMYPKGKEANFYRPDPASTVYAIENWKGRVVFAGWELGNEIITGGFFLKTFLDESSPVWRSYQLYNDFSGRQSWDQASILYAVSPNKGYWDLVDRGRCIVAPDGSNHWDSNLPSSHAYLVKKADPSEVAKIIDALMVGIYRDGF</sequence>
<dbReference type="GO" id="GO:0016799">
    <property type="term" value="F:hydrolase activity, hydrolyzing N-glycosyl compounds"/>
    <property type="evidence" value="ECO:0007669"/>
    <property type="project" value="InterPro"/>
</dbReference>
<dbReference type="STRING" id="1232681.ADIS_2936"/>
<keyword evidence="2" id="KW-0378">Hydrolase</keyword>
<evidence type="ECO:0000313" key="3">
    <source>
        <dbReference type="Proteomes" id="UP000013909"/>
    </source>
</evidence>
<dbReference type="PANTHER" id="PTHR43264:SF1">
    <property type="entry name" value="INOSINE_URIDINE-PREFERRING NUCLEOSIDE HYDROLASE DOMAIN-CONTAINING PROTEIN"/>
    <property type="match status" value="1"/>
</dbReference>
<dbReference type="Proteomes" id="UP000013909">
    <property type="component" value="Unassembled WGS sequence"/>
</dbReference>
<dbReference type="InterPro" id="IPR036452">
    <property type="entry name" value="Ribo_hydro-like"/>
</dbReference>
<keyword evidence="3" id="KW-1185">Reference proteome</keyword>
<dbReference type="EMBL" id="AQHR01000085">
    <property type="protein sequence ID" value="EON76486.1"/>
    <property type="molecule type" value="Genomic_DNA"/>
</dbReference>